<protein>
    <recommendedName>
        <fullName evidence="3">Cytochrome C</fullName>
    </recommendedName>
</protein>
<reference evidence="1 2" key="1">
    <citation type="submission" date="2016-07" db="EMBL/GenBank/DDBJ databases">
        <title>Draft genome of Scalindua rubra, obtained from a brine-seawater interface in the Red Sea, sheds light on salt adaptation in anammox bacteria.</title>
        <authorList>
            <person name="Speth D.R."/>
            <person name="Lagkouvardos I."/>
            <person name="Wang Y."/>
            <person name="Qian P.-Y."/>
            <person name="Dutilh B.E."/>
            <person name="Jetten M.S."/>
        </authorList>
    </citation>
    <scope>NUCLEOTIDE SEQUENCE [LARGE SCALE GENOMIC DNA]</scope>
    <source>
        <strain evidence="1">BSI-1</strain>
    </source>
</reference>
<comment type="caution">
    <text evidence="1">The sequence shown here is derived from an EMBL/GenBank/DDBJ whole genome shotgun (WGS) entry which is preliminary data.</text>
</comment>
<dbReference type="AlphaFoldDB" id="A0A1E3X3X1"/>
<organism evidence="1 2">
    <name type="scientific">Candidatus Scalindua rubra</name>
    <dbReference type="NCBI Taxonomy" id="1872076"/>
    <lineage>
        <taxon>Bacteria</taxon>
        <taxon>Pseudomonadati</taxon>
        <taxon>Planctomycetota</taxon>
        <taxon>Candidatus Brocadiia</taxon>
        <taxon>Candidatus Brocadiales</taxon>
        <taxon>Candidatus Scalinduaceae</taxon>
        <taxon>Candidatus Scalindua</taxon>
    </lineage>
</organism>
<gene>
    <name evidence="1" type="ORF">SCARUB_04584</name>
</gene>
<name>A0A1E3X3X1_9BACT</name>
<dbReference type="Proteomes" id="UP000094056">
    <property type="component" value="Unassembled WGS sequence"/>
</dbReference>
<evidence type="ECO:0008006" key="3">
    <source>
        <dbReference type="Google" id="ProtNLM"/>
    </source>
</evidence>
<evidence type="ECO:0000313" key="1">
    <source>
        <dbReference type="EMBL" id="ODS30308.1"/>
    </source>
</evidence>
<sequence length="109" mass="12225">MAFSVFTIVGMLMAVVPRESQAVPAFMRKYQTSCTTCHWATFPKLNAFGRAFRANGYRIPIGDEAFVKDEPVVLGARPWKKLFPDSVWPGDTPGLPPIGLEIKSDFIYR</sequence>
<dbReference type="EMBL" id="MAYW01000246">
    <property type="protein sequence ID" value="ODS30308.1"/>
    <property type="molecule type" value="Genomic_DNA"/>
</dbReference>
<proteinExistence type="predicted"/>
<accession>A0A1E3X3X1</accession>
<evidence type="ECO:0000313" key="2">
    <source>
        <dbReference type="Proteomes" id="UP000094056"/>
    </source>
</evidence>